<dbReference type="Proteomes" id="UP000302163">
    <property type="component" value="Chromosome"/>
</dbReference>
<proteinExistence type="predicted"/>
<organism evidence="1 2">
    <name type="scientific">Jejubacter calystegiae</name>
    <dbReference type="NCBI Taxonomy" id="2579935"/>
    <lineage>
        <taxon>Bacteria</taxon>
        <taxon>Pseudomonadati</taxon>
        <taxon>Pseudomonadota</taxon>
        <taxon>Gammaproteobacteria</taxon>
        <taxon>Enterobacterales</taxon>
        <taxon>Enterobacteriaceae</taxon>
        <taxon>Jejubacter</taxon>
    </lineage>
</organism>
<dbReference type="RefSeq" id="WP_138093696.1">
    <property type="nucleotide sequence ID" value="NZ_CP040428.1"/>
</dbReference>
<gene>
    <name evidence="1" type="ORF">FEM41_01350</name>
</gene>
<dbReference type="AlphaFoldDB" id="A0A4P8YD43"/>
<dbReference type="OrthoDB" id="9129138at2"/>
<protein>
    <submittedName>
        <fullName evidence="1">Uncharacterized protein</fullName>
    </submittedName>
</protein>
<keyword evidence="2" id="KW-1185">Reference proteome</keyword>
<accession>A0A4P8YD43</accession>
<sequence>MKELTVNEIEMVAGAGIISDTLGFVGDTVVDAVKVSNDILNTRLVSSVGQTFNAVGLGGIHYLADSLGYAAFKTVADVGGLLGGDTSRIDYHFEEEWGA</sequence>
<dbReference type="KEGG" id="izh:FEM41_01350"/>
<reference evidence="1 2" key="1">
    <citation type="submission" date="2019-05" db="EMBL/GenBank/DDBJ databases">
        <title>Complete genome sequence of Izhakiella calystegiae KSNA2, an endophyte isolated from beach morning glory (Calystegia soldanella).</title>
        <authorList>
            <person name="Jiang L."/>
            <person name="Jeong J.C."/>
            <person name="Kim C.Y."/>
            <person name="Kim D.H."/>
            <person name="Kim S.W."/>
            <person name="Lee j."/>
        </authorList>
    </citation>
    <scope>NUCLEOTIDE SEQUENCE [LARGE SCALE GENOMIC DNA]</scope>
    <source>
        <strain evidence="1 2">KSNA2</strain>
    </source>
</reference>
<evidence type="ECO:0000313" key="2">
    <source>
        <dbReference type="Proteomes" id="UP000302163"/>
    </source>
</evidence>
<name>A0A4P8YD43_9ENTR</name>
<evidence type="ECO:0000313" key="1">
    <source>
        <dbReference type="EMBL" id="QCT18380.1"/>
    </source>
</evidence>
<dbReference type="EMBL" id="CP040428">
    <property type="protein sequence ID" value="QCT18380.1"/>
    <property type="molecule type" value="Genomic_DNA"/>
</dbReference>